<protein>
    <recommendedName>
        <fullName evidence="4">Cobalt transporter</fullName>
    </recommendedName>
</protein>
<evidence type="ECO:0000313" key="3">
    <source>
        <dbReference type="Proteomes" id="UP001055057"/>
    </source>
</evidence>
<comment type="caution">
    <text evidence="2">The sequence shown here is derived from an EMBL/GenBank/DDBJ whole genome shotgun (WGS) entry which is preliminary data.</text>
</comment>
<keyword evidence="1" id="KW-1133">Transmembrane helix</keyword>
<accession>A0ABQ4TXU3</accession>
<evidence type="ECO:0008006" key="4">
    <source>
        <dbReference type="Google" id="ProtNLM"/>
    </source>
</evidence>
<reference evidence="2" key="1">
    <citation type="journal article" date="2021" name="Front. Microbiol.">
        <title>Comprehensive Comparative Genomics and Phenotyping of Methylobacterium Species.</title>
        <authorList>
            <person name="Alessa O."/>
            <person name="Ogura Y."/>
            <person name="Fujitani Y."/>
            <person name="Takami H."/>
            <person name="Hayashi T."/>
            <person name="Sahin N."/>
            <person name="Tani A."/>
        </authorList>
    </citation>
    <scope>NUCLEOTIDE SEQUENCE</scope>
    <source>
        <strain evidence="2">DSM 23632</strain>
    </source>
</reference>
<proteinExistence type="predicted"/>
<keyword evidence="3" id="KW-1185">Reference proteome</keyword>
<keyword evidence="1" id="KW-0812">Transmembrane</keyword>
<dbReference type="RefSeq" id="WP_238182242.1">
    <property type="nucleotide sequence ID" value="NZ_BPRB01000088.1"/>
</dbReference>
<gene>
    <name evidence="2" type="ORF">MPOCJGCO_1772</name>
</gene>
<reference evidence="2" key="2">
    <citation type="submission" date="2021-08" db="EMBL/GenBank/DDBJ databases">
        <authorList>
            <person name="Tani A."/>
            <person name="Ola A."/>
            <person name="Ogura Y."/>
            <person name="Katsura K."/>
            <person name="Hayashi T."/>
        </authorList>
    </citation>
    <scope>NUCLEOTIDE SEQUENCE</scope>
    <source>
        <strain evidence="2">DSM 23632</strain>
    </source>
</reference>
<name>A0ABQ4TXU3_9HYPH</name>
<feature type="transmembrane region" description="Helical" evidence="1">
    <location>
        <begin position="59"/>
        <end position="77"/>
    </location>
</feature>
<dbReference type="EMBL" id="BPRB01000088">
    <property type="protein sequence ID" value="GJE59672.1"/>
    <property type="molecule type" value="Genomic_DNA"/>
</dbReference>
<organism evidence="2 3">
    <name type="scientific">Methylobacterium trifolii</name>
    <dbReference type="NCBI Taxonomy" id="1003092"/>
    <lineage>
        <taxon>Bacteria</taxon>
        <taxon>Pseudomonadati</taxon>
        <taxon>Pseudomonadota</taxon>
        <taxon>Alphaproteobacteria</taxon>
        <taxon>Hyphomicrobiales</taxon>
        <taxon>Methylobacteriaceae</taxon>
        <taxon>Methylobacterium</taxon>
    </lineage>
</organism>
<evidence type="ECO:0000313" key="2">
    <source>
        <dbReference type="EMBL" id="GJE59672.1"/>
    </source>
</evidence>
<dbReference type="Proteomes" id="UP001055057">
    <property type="component" value="Unassembled WGS sequence"/>
</dbReference>
<keyword evidence="1" id="KW-0472">Membrane</keyword>
<evidence type="ECO:0000256" key="1">
    <source>
        <dbReference type="SAM" id="Phobius"/>
    </source>
</evidence>
<sequence length="82" mass="8369">MNAKIVLLVVGLLAGGLVGYLTRPQAAEIKIGPLSVEVQGDRPAGARGGELTTGQMQHVGIFAVIGALAGFGLGFVADRRRA</sequence>